<dbReference type="GO" id="GO:0005506">
    <property type="term" value="F:iron ion binding"/>
    <property type="evidence" value="ECO:0007669"/>
    <property type="project" value="InterPro"/>
</dbReference>
<evidence type="ECO:0008006" key="16">
    <source>
        <dbReference type="Google" id="ProtNLM"/>
    </source>
</evidence>
<dbReference type="EMBL" id="CAQQ02197721">
    <property type="status" value="NOT_ANNOTATED_CDS"/>
    <property type="molecule type" value="Genomic_DNA"/>
</dbReference>
<evidence type="ECO:0000256" key="11">
    <source>
        <dbReference type="ARBA" id="ARBA00023004"/>
    </source>
</evidence>
<evidence type="ECO:0000256" key="2">
    <source>
        <dbReference type="ARBA" id="ARBA00003690"/>
    </source>
</evidence>
<keyword evidence="15" id="KW-1185">Reference proteome</keyword>
<evidence type="ECO:0000313" key="14">
    <source>
        <dbReference type="EnsemblMetazoa" id="MESCA010254-PA"/>
    </source>
</evidence>
<dbReference type="AlphaFoldDB" id="T1H223"/>
<sequence length="204" mass="23702">MGRKMSEEGETDLLPFYQKVLSFGTIVILQPWFNIDFIIKRWKHYPEIFNAINMISNFSKSLIQGKIDEINSNKIADLEENSKKKSIFINQTLSMVQKNEFNWREVEAESNVMIFGAFETTASVLYSVLMCLSFYPEYQEKVYEEIMSVIPEDGDINYEHIKDLSYMEMVINETLRILPAVPLVGRRVAEDMNLGKLHVPKGLK</sequence>
<keyword evidence="8" id="KW-0256">Endoplasmic reticulum</keyword>
<comment type="cofactor">
    <cofactor evidence="1">
        <name>heme</name>
        <dbReference type="ChEBI" id="CHEBI:30413"/>
    </cofactor>
</comment>
<evidence type="ECO:0000313" key="15">
    <source>
        <dbReference type="Proteomes" id="UP000015102"/>
    </source>
</evidence>
<evidence type="ECO:0000256" key="6">
    <source>
        <dbReference type="ARBA" id="ARBA00022617"/>
    </source>
</evidence>
<dbReference type="InterPro" id="IPR001128">
    <property type="entry name" value="Cyt_P450"/>
</dbReference>
<comment type="function">
    <text evidence="2">May be involved in the metabolism of insect hormones and in the breakdown of synthetic insecticides.</text>
</comment>
<name>T1H223_MEGSC</name>
<dbReference type="Gene3D" id="1.10.630.10">
    <property type="entry name" value="Cytochrome P450"/>
    <property type="match status" value="1"/>
</dbReference>
<keyword evidence="10" id="KW-0560">Oxidoreductase</keyword>
<reference evidence="14" key="2">
    <citation type="submission" date="2015-06" db="UniProtKB">
        <authorList>
            <consortium name="EnsemblMetazoa"/>
        </authorList>
    </citation>
    <scope>IDENTIFICATION</scope>
</reference>
<dbReference type="PANTHER" id="PTHR24291">
    <property type="entry name" value="CYTOCHROME P450 FAMILY 4"/>
    <property type="match status" value="1"/>
</dbReference>
<keyword evidence="11" id="KW-0408">Iron</keyword>
<evidence type="ECO:0000256" key="5">
    <source>
        <dbReference type="ARBA" id="ARBA00010617"/>
    </source>
</evidence>
<evidence type="ECO:0000256" key="13">
    <source>
        <dbReference type="ARBA" id="ARBA00023136"/>
    </source>
</evidence>
<dbReference type="STRING" id="36166.T1H223"/>
<dbReference type="PANTHER" id="PTHR24291:SF189">
    <property type="entry name" value="CYTOCHROME P450 4C3-RELATED"/>
    <property type="match status" value="1"/>
</dbReference>
<keyword evidence="6" id="KW-0349">Heme</keyword>
<evidence type="ECO:0000256" key="1">
    <source>
        <dbReference type="ARBA" id="ARBA00001971"/>
    </source>
</evidence>
<dbReference type="SUPFAM" id="SSF48264">
    <property type="entry name" value="Cytochrome P450"/>
    <property type="match status" value="1"/>
</dbReference>
<keyword evidence="13" id="KW-0472">Membrane</keyword>
<organism evidence="14 15">
    <name type="scientific">Megaselia scalaris</name>
    <name type="common">Humpbacked fly</name>
    <name type="synonym">Phora scalaris</name>
    <dbReference type="NCBI Taxonomy" id="36166"/>
    <lineage>
        <taxon>Eukaryota</taxon>
        <taxon>Metazoa</taxon>
        <taxon>Ecdysozoa</taxon>
        <taxon>Arthropoda</taxon>
        <taxon>Hexapoda</taxon>
        <taxon>Insecta</taxon>
        <taxon>Pterygota</taxon>
        <taxon>Neoptera</taxon>
        <taxon>Endopterygota</taxon>
        <taxon>Diptera</taxon>
        <taxon>Brachycera</taxon>
        <taxon>Muscomorpha</taxon>
        <taxon>Platypezoidea</taxon>
        <taxon>Phoridae</taxon>
        <taxon>Megaseliini</taxon>
        <taxon>Megaselia</taxon>
    </lineage>
</organism>
<evidence type="ECO:0000256" key="4">
    <source>
        <dbReference type="ARBA" id="ARBA00004406"/>
    </source>
</evidence>
<keyword evidence="7" id="KW-0479">Metal-binding</keyword>
<dbReference type="Proteomes" id="UP000015102">
    <property type="component" value="Unassembled WGS sequence"/>
</dbReference>
<evidence type="ECO:0000256" key="9">
    <source>
        <dbReference type="ARBA" id="ARBA00022848"/>
    </source>
</evidence>
<dbReference type="HOGENOM" id="CLU_1344637_0_0_1"/>
<evidence type="ECO:0000256" key="3">
    <source>
        <dbReference type="ARBA" id="ARBA00004174"/>
    </source>
</evidence>
<dbReference type="GO" id="GO:0005789">
    <property type="term" value="C:endoplasmic reticulum membrane"/>
    <property type="evidence" value="ECO:0007669"/>
    <property type="project" value="UniProtKB-SubCell"/>
</dbReference>
<dbReference type="GO" id="GO:0016705">
    <property type="term" value="F:oxidoreductase activity, acting on paired donors, with incorporation or reduction of molecular oxygen"/>
    <property type="evidence" value="ECO:0007669"/>
    <property type="project" value="InterPro"/>
</dbReference>
<proteinExistence type="inferred from homology"/>
<evidence type="ECO:0000256" key="7">
    <source>
        <dbReference type="ARBA" id="ARBA00022723"/>
    </source>
</evidence>
<evidence type="ECO:0000256" key="12">
    <source>
        <dbReference type="ARBA" id="ARBA00023033"/>
    </source>
</evidence>
<dbReference type="InterPro" id="IPR036396">
    <property type="entry name" value="Cyt_P450_sf"/>
</dbReference>
<dbReference type="EnsemblMetazoa" id="MESCA010254-RA">
    <property type="protein sequence ID" value="MESCA010254-PA"/>
    <property type="gene ID" value="MESCA010254"/>
</dbReference>
<evidence type="ECO:0000256" key="10">
    <source>
        <dbReference type="ARBA" id="ARBA00023002"/>
    </source>
</evidence>
<comment type="similarity">
    <text evidence="5">Belongs to the cytochrome P450 family.</text>
</comment>
<protein>
    <recommendedName>
        <fullName evidence="16">Cytochrome P450</fullName>
    </recommendedName>
</protein>
<evidence type="ECO:0000256" key="8">
    <source>
        <dbReference type="ARBA" id="ARBA00022824"/>
    </source>
</evidence>
<reference evidence="15" key="1">
    <citation type="submission" date="2013-02" db="EMBL/GenBank/DDBJ databases">
        <authorList>
            <person name="Hughes D."/>
        </authorList>
    </citation>
    <scope>NUCLEOTIDE SEQUENCE</scope>
    <source>
        <strain>Durham</strain>
        <strain evidence="15">NC isolate 2 -- Noor lab</strain>
    </source>
</reference>
<dbReference type="GO" id="GO:0020037">
    <property type="term" value="F:heme binding"/>
    <property type="evidence" value="ECO:0007669"/>
    <property type="project" value="InterPro"/>
</dbReference>
<keyword evidence="9" id="KW-0492">Microsome</keyword>
<dbReference type="InterPro" id="IPR050196">
    <property type="entry name" value="Cytochrome_P450_Monoox"/>
</dbReference>
<keyword evidence="12" id="KW-0503">Monooxygenase</keyword>
<dbReference type="Pfam" id="PF00067">
    <property type="entry name" value="p450"/>
    <property type="match status" value="1"/>
</dbReference>
<dbReference type="GO" id="GO:0004497">
    <property type="term" value="F:monooxygenase activity"/>
    <property type="evidence" value="ECO:0007669"/>
    <property type="project" value="UniProtKB-KW"/>
</dbReference>
<comment type="subcellular location">
    <subcellularLocation>
        <location evidence="4">Endoplasmic reticulum membrane</location>
        <topology evidence="4">Peripheral membrane protein</topology>
    </subcellularLocation>
    <subcellularLocation>
        <location evidence="3">Microsome membrane</location>
        <topology evidence="3">Peripheral membrane protein</topology>
    </subcellularLocation>
</comment>
<accession>T1H223</accession>